<reference evidence="2 3" key="1">
    <citation type="submission" date="2017-09" db="EMBL/GenBank/DDBJ databases">
        <title>Large-scale bioinformatics analysis of Bacillus genomes uncovers conserved roles of natural products in bacterial physiology.</title>
        <authorList>
            <consortium name="Agbiome Team Llc"/>
            <person name="Bleich R.M."/>
            <person name="Grubbs K.J."/>
            <person name="Santa Maria K.C."/>
            <person name="Allen S.E."/>
            <person name="Farag S."/>
            <person name="Shank E.A."/>
            <person name="Bowers A."/>
        </authorList>
    </citation>
    <scope>NUCLEOTIDE SEQUENCE [LARGE SCALE GENOMIC DNA]</scope>
    <source>
        <strain evidence="2 3">AFS083043</strain>
    </source>
</reference>
<evidence type="ECO:0000259" key="1">
    <source>
        <dbReference type="SMART" id="SM00829"/>
    </source>
</evidence>
<protein>
    <submittedName>
        <fullName evidence="2">NAD(P)-dependent alcohol dehydrogenase</fullName>
    </submittedName>
</protein>
<dbReference type="AlphaFoldDB" id="A0A2B0MAR0"/>
<organism evidence="2 3">
    <name type="scientific">Bacillus cereus</name>
    <dbReference type="NCBI Taxonomy" id="1396"/>
    <lineage>
        <taxon>Bacteria</taxon>
        <taxon>Bacillati</taxon>
        <taxon>Bacillota</taxon>
        <taxon>Bacilli</taxon>
        <taxon>Bacillales</taxon>
        <taxon>Bacillaceae</taxon>
        <taxon>Bacillus</taxon>
        <taxon>Bacillus cereus group</taxon>
    </lineage>
</organism>
<dbReference type="EMBL" id="NUWN01000035">
    <property type="protein sequence ID" value="PFK43278.1"/>
    <property type="molecule type" value="Genomic_DNA"/>
</dbReference>
<name>A0A2B0MAR0_BACCE</name>
<dbReference type="CDD" id="cd08267">
    <property type="entry name" value="MDR1"/>
    <property type="match status" value="1"/>
</dbReference>
<dbReference type="InterPro" id="IPR020843">
    <property type="entry name" value="ER"/>
</dbReference>
<dbReference type="SUPFAM" id="SSF50129">
    <property type="entry name" value="GroES-like"/>
    <property type="match status" value="1"/>
</dbReference>
<accession>A0A2B0MAR0</accession>
<dbReference type="InterPro" id="IPR011032">
    <property type="entry name" value="GroES-like_sf"/>
</dbReference>
<sequence>MKAIVYTKYGSPDVLQLKEVEKPVPKNNEILVKIKATTVTAGDIRLRSFTVPRSVWLPARIILGFSQPKKQILGIELAGEIESVGQEVKRFKEGDQVFAATQMGFGAYAEYICLPEDGAVSIKPSNISYEEAAAIPIGACTALFFLRKANVQSGQNILVYGASGSVGSYAVQISKYFGAKVTGVCSNKNVELVKSLGADKVIDYTTKDFSTTDETYDVIFEAVNKSSFSDCIKLLKKDGTYINVVEPLPSVRMLWTKVTSGKKLILSQNSSETSESLDFLKELVETGKVKVVIDRCYALEEIVEAHRYVEKGHKKGNVVINVEYHNKS</sequence>
<evidence type="ECO:0000313" key="2">
    <source>
        <dbReference type="EMBL" id="PFK43278.1"/>
    </source>
</evidence>
<dbReference type="GO" id="GO:0016491">
    <property type="term" value="F:oxidoreductase activity"/>
    <property type="evidence" value="ECO:0007669"/>
    <property type="project" value="InterPro"/>
</dbReference>
<dbReference type="Pfam" id="PF13602">
    <property type="entry name" value="ADH_zinc_N_2"/>
    <property type="match status" value="1"/>
</dbReference>
<dbReference type="SMART" id="SM00829">
    <property type="entry name" value="PKS_ER"/>
    <property type="match status" value="1"/>
</dbReference>
<dbReference type="InterPro" id="IPR052733">
    <property type="entry name" value="Chloroplast_QOR"/>
</dbReference>
<gene>
    <name evidence="2" type="ORF">COI93_10730</name>
</gene>
<dbReference type="PANTHER" id="PTHR44013:SF1">
    <property type="entry name" value="ZINC-TYPE ALCOHOL DEHYDROGENASE-LIKE PROTEIN C16A3.02C"/>
    <property type="match status" value="1"/>
</dbReference>
<dbReference type="Gene3D" id="3.90.180.10">
    <property type="entry name" value="Medium-chain alcohol dehydrogenases, catalytic domain"/>
    <property type="match status" value="1"/>
</dbReference>
<dbReference type="PANTHER" id="PTHR44013">
    <property type="entry name" value="ZINC-TYPE ALCOHOL DEHYDROGENASE-LIKE PROTEIN C16A3.02C"/>
    <property type="match status" value="1"/>
</dbReference>
<dbReference type="Gene3D" id="3.40.50.720">
    <property type="entry name" value="NAD(P)-binding Rossmann-like Domain"/>
    <property type="match status" value="1"/>
</dbReference>
<dbReference type="InterPro" id="IPR013154">
    <property type="entry name" value="ADH-like_N"/>
</dbReference>
<proteinExistence type="predicted"/>
<dbReference type="RefSeq" id="WP_098490778.1">
    <property type="nucleotide sequence ID" value="NZ_NUWN01000035.1"/>
</dbReference>
<comment type="caution">
    <text evidence="2">The sequence shown here is derived from an EMBL/GenBank/DDBJ whole genome shotgun (WGS) entry which is preliminary data.</text>
</comment>
<evidence type="ECO:0000313" key="3">
    <source>
        <dbReference type="Proteomes" id="UP000242656"/>
    </source>
</evidence>
<dbReference type="InterPro" id="IPR036291">
    <property type="entry name" value="NAD(P)-bd_dom_sf"/>
</dbReference>
<feature type="domain" description="Enoyl reductase (ER)" evidence="1">
    <location>
        <begin position="10"/>
        <end position="320"/>
    </location>
</feature>
<dbReference type="SUPFAM" id="SSF51735">
    <property type="entry name" value="NAD(P)-binding Rossmann-fold domains"/>
    <property type="match status" value="1"/>
</dbReference>
<dbReference type="Proteomes" id="UP000242656">
    <property type="component" value="Unassembled WGS sequence"/>
</dbReference>
<dbReference type="Pfam" id="PF08240">
    <property type="entry name" value="ADH_N"/>
    <property type="match status" value="1"/>
</dbReference>